<name>A0A6A7ANH5_9PLEO</name>
<accession>A0A6A7ANH5</accession>
<evidence type="ECO:0000313" key="1">
    <source>
        <dbReference type="EMBL" id="KAF2843867.1"/>
    </source>
</evidence>
<dbReference type="AlphaFoldDB" id="A0A6A7ANH5"/>
<proteinExistence type="predicted"/>
<reference evidence="1" key="1">
    <citation type="submission" date="2020-01" db="EMBL/GenBank/DDBJ databases">
        <authorList>
            <consortium name="DOE Joint Genome Institute"/>
            <person name="Haridas S."/>
            <person name="Albert R."/>
            <person name="Binder M."/>
            <person name="Bloem J."/>
            <person name="Labutti K."/>
            <person name="Salamov A."/>
            <person name="Andreopoulos B."/>
            <person name="Baker S.E."/>
            <person name="Barry K."/>
            <person name="Bills G."/>
            <person name="Bluhm B.H."/>
            <person name="Cannon C."/>
            <person name="Castanera R."/>
            <person name="Culley D.E."/>
            <person name="Daum C."/>
            <person name="Ezra D."/>
            <person name="Gonzalez J.B."/>
            <person name="Henrissat B."/>
            <person name="Kuo A."/>
            <person name="Liang C."/>
            <person name="Lipzen A."/>
            <person name="Lutzoni F."/>
            <person name="Magnuson J."/>
            <person name="Mondo S."/>
            <person name="Nolan M."/>
            <person name="Ohm R."/>
            <person name="Pangilinan J."/>
            <person name="Park H.-J."/>
            <person name="Ramirez L."/>
            <person name="Alfaro M."/>
            <person name="Sun H."/>
            <person name="Tritt A."/>
            <person name="Yoshinaga Y."/>
            <person name="Zwiers L.-H."/>
            <person name="Turgeon B.G."/>
            <person name="Goodwin S.B."/>
            <person name="Spatafora J.W."/>
            <person name="Crous P.W."/>
            <person name="Grigoriev I.V."/>
        </authorList>
    </citation>
    <scope>NUCLEOTIDE SEQUENCE</scope>
    <source>
        <strain evidence="1">IPT5</strain>
    </source>
</reference>
<feature type="non-terminal residue" evidence="1">
    <location>
        <position position="1"/>
    </location>
</feature>
<dbReference type="Proteomes" id="UP000799423">
    <property type="component" value="Unassembled WGS sequence"/>
</dbReference>
<evidence type="ECO:0000313" key="2">
    <source>
        <dbReference type="Proteomes" id="UP000799423"/>
    </source>
</evidence>
<organism evidence="1 2">
    <name type="scientific">Plenodomus tracheiphilus IPT5</name>
    <dbReference type="NCBI Taxonomy" id="1408161"/>
    <lineage>
        <taxon>Eukaryota</taxon>
        <taxon>Fungi</taxon>
        <taxon>Dikarya</taxon>
        <taxon>Ascomycota</taxon>
        <taxon>Pezizomycotina</taxon>
        <taxon>Dothideomycetes</taxon>
        <taxon>Pleosporomycetidae</taxon>
        <taxon>Pleosporales</taxon>
        <taxon>Pleosporineae</taxon>
        <taxon>Leptosphaeriaceae</taxon>
        <taxon>Plenodomus</taxon>
    </lineage>
</organism>
<gene>
    <name evidence="1" type="ORF">T440DRAFT_473848</name>
</gene>
<keyword evidence="2" id="KW-1185">Reference proteome</keyword>
<sequence>LSTTRPSPFLTLSYSFEYLDLDLHSFQTLSLVAHETLHLNTEEHVPSLNY</sequence>
<dbReference type="EMBL" id="MU006506">
    <property type="protein sequence ID" value="KAF2843867.1"/>
    <property type="molecule type" value="Genomic_DNA"/>
</dbReference>
<protein>
    <submittedName>
        <fullName evidence="1">Uncharacterized protein</fullName>
    </submittedName>
</protein>